<comment type="caution">
    <text evidence="14">The sequence shown here is derived from an EMBL/GenBank/DDBJ whole genome shotgun (WGS) entry which is preliminary data.</text>
</comment>
<dbReference type="SUPFAM" id="SSF55874">
    <property type="entry name" value="ATPase domain of HSP90 chaperone/DNA topoisomerase II/histidine kinase"/>
    <property type="match status" value="1"/>
</dbReference>
<dbReference type="InterPro" id="IPR050640">
    <property type="entry name" value="Bact_2-comp_sensor_kinase"/>
</dbReference>
<reference evidence="14" key="1">
    <citation type="submission" date="2020-12" db="EMBL/GenBank/DDBJ databases">
        <authorList>
            <person name="Huq M.A."/>
        </authorList>
    </citation>
    <scope>NUCLEOTIDE SEQUENCE</scope>
    <source>
        <strain evidence="14">MAHUQ-46</strain>
    </source>
</reference>
<evidence type="ECO:0000256" key="6">
    <source>
        <dbReference type="ARBA" id="ARBA00022741"/>
    </source>
</evidence>
<dbReference type="CDD" id="cd06225">
    <property type="entry name" value="HAMP"/>
    <property type="match status" value="1"/>
</dbReference>
<dbReference type="AlphaFoldDB" id="A0A934J792"/>
<dbReference type="PANTHER" id="PTHR34220">
    <property type="entry name" value="SENSOR HISTIDINE KINASE YPDA"/>
    <property type="match status" value="1"/>
</dbReference>
<dbReference type="InterPro" id="IPR010559">
    <property type="entry name" value="Sig_transdc_His_kin_internal"/>
</dbReference>
<keyword evidence="4" id="KW-0808">Transferase</keyword>
<dbReference type="Proteomes" id="UP000640274">
    <property type="component" value="Unassembled WGS sequence"/>
</dbReference>
<keyword evidence="10" id="KW-0902">Two-component regulatory system</keyword>
<keyword evidence="11 12" id="KW-0472">Membrane</keyword>
<keyword evidence="8" id="KW-0067">ATP-binding</keyword>
<dbReference type="PANTHER" id="PTHR34220:SF11">
    <property type="entry name" value="SENSOR PROTEIN KINASE HPTS"/>
    <property type="match status" value="1"/>
</dbReference>
<evidence type="ECO:0000256" key="5">
    <source>
        <dbReference type="ARBA" id="ARBA00022692"/>
    </source>
</evidence>
<feature type="transmembrane region" description="Helical" evidence="12">
    <location>
        <begin position="289"/>
        <end position="311"/>
    </location>
</feature>
<dbReference type="RefSeq" id="WP_199019579.1">
    <property type="nucleotide sequence ID" value="NZ_JAELUP010000065.1"/>
</dbReference>
<evidence type="ECO:0000256" key="4">
    <source>
        <dbReference type="ARBA" id="ARBA00022679"/>
    </source>
</evidence>
<organism evidence="14 15">
    <name type="scientific">Paenibacillus roseus</name>
    <dbReference type="NCBI Taxonomy" id="2798579"/>
    <lineage>
        <taxon>Bacteria</taxon>
        <taxon>Bacillati</taxon>
        <taxon>Bacillota</taxon>
        <taxon>Bacilli</taxon>
        <taxon>Bacillales</taxon>
        <taxon>Paenibacillaceae</taxon>
        <taxon>Paenibacillus</taxon>
    </lineage>
</organism>
<dbReference type="Pfam" id="PF00672">
    <property type="entry name" value="HAMP"/>
    <property type="match status" value="1"/>
</dbReference>
<evidence type="ECO:0000259" key="13">
    <source>
        <dbReference type="PROSITE" id="PS50885"/>
    </source>
</evidence>
<dbReference type="InterPro" id="IPR003660">
    <property type="entry name" value="HAMP_dom"/>
</dbReference>
<comment type="subcellular location">
    <subcellularLocation>
        <location evidence="1">Cell membrane</location>
        <topology evidence="1">Multi-pass membrane protein</topology>
    </subcellularLocation>
</comment>
<keyword evidence="15" id="KW-1185">Reference proteome</keyword>
<evidence type="ECO:0000256" key="8">
    <source>
        <dbReference type="ARBA" id="ARBA00022840"/>
    </source>
</evidence>
<evidence type="ECO:0000256" key="11">
    <source>
        <dbReference type="ARBA" id="ARBA00023136"/>
    </source>
</evidence>
<dbReference type="Gene3D" id="6.10.340.10">
    <property type="match status" value="1"/>
</dbReference>
<keyword evidence="5 12" id="KW-0812">Transmembrane</keyword>
<name>A0A934J792_9BACL</name>
<accession>A0A934J792</accession>
<evidence type="ECO:0000256" key="2">
    <source>
        <dbReference type="ARBA" id="ARBA00022475"/>
    </source>
</evidence>
<evidence type="ECO:0000313" key="15">
    <source>
        <dbReference type="Proteomes" id="UP000640274"/>
    </source>
</evidence>
<keyword evidence="2" id="KW-1003">Cell membrane</keyword>
<keyword evidence="9 12" id="KW-1133">Transmembrane helix</keyword>
<protein>
    <submittedName>
        <fullName evidence="14">Histidine kinase</fullName>
    </submittedName>
</protein>
<dbReference type="PROSITE" id="PS50885">
    <property type="entry name" value="HAMP"/>
    <property type="match status" value="1"/>
</dbReference>
<dbReference type="GO" id="GO:0005886">
    <property type="term" value="C:plasma membrane"/>
    <property type="evidence" value="ECO:0007669"/>
    <property type="project" value="UniProtKB-SubCell"/>
</dbReference>
<dbReference type="GO" id="GO:0005524">
    <property type="term" value="F:ATP binding"/>
    <property type="evidence" value="ECO:0007669"/>
    <property type="project" value="UniProtKB-KW"/>
</dbReference>
<feature type="domain" description="HAMP" evidence="13">
    <location>
        <begin position="308"/>
        <end position="360"/>
    </location>
</feature>
<dbReference type="SUPFAM" id="SSF158472">
    <property type="entry name" value="HAMP domain-like"/>
    <property type="match status" value="1"/>
</dbReference>
<evidence type="ECO:0000256" key="10">
    <source>
        <dbReference type="ARBA" id="ARBA00023012"/>
    </source>
</evidence>
<keyword evidence="7 14" id="KW-0418">Kinase</keyword>
<sequence>MMHKLKVFFTRIQTKLLLSFLILIMLPILVAITLYYESSNRLLMTEIHQSSAEILAKLADRVNATSERMYQASHLIINDPEIIEYLQSPDNSWYVDYDTFQKYKTLTKKMFNIRDFLLETEAYVAVVDFRGHFTATWTVYQSNKVYEQMKSKRWFNTTKAMQGVPLWNLFSEEDMSFEPSSEAEKYLTMTRLVTGSTGKSYGIVMIAVPMSSLLPELTAALSSEEAAPGRLFLMNDQELLLGNEQSYAALDQRYLINEQHINQLGWSLIEATPGDLFSEKLQSLRNQSILWLMILLLCCCCIFVMIMLRIMKRLKTLHRSMSKVGSGNFTPIPIGAGDDELALLTHKFNDMVSNLGMLVKNVAEEQKRKEEARFQALQAQVKPHFLFNTLTSIKWSAKLSGAEHVSEMITSLGKLLHYSMKNDEEQALLSEEIDFLRSYVSLQNIRFNNNVLLEVHLPPELLRAHVLKFTLQPIVENSIIHGRSTPLSIFIDGEIRDGTVTIRIRDNGGGNIHAIDDPQGNPSNTDRTITHSKFSGIGLHNIHGRIKLHFGEAYGLTVRNIKNEGFEVTLQWPLQEGEQ</sequence>
<dbReference type="Pfam" id="PF06580">
    <property type="entry name" value="His_kinase"/>
    <property type="match status" value="1"/>
</dbReference>
<evidence type="ECO:0000256" key="9">
    <source>
        <dbReference type="ARBA" id="ARBA00022989"/>
    </source>
</evidence>
<evidence type="ECO:0000313" key="14">
    <source>
        <dbReference type="EMBL" id="MBJ6362031.1"/>
    </source>
</evidence>
<keyword evidence="6" id="KW-0547">Nucleotide-binding</keyword>
<dbReference type="GO" id="GO:0000155">
    <property type="term" value="F:phosphorelay sensor kinase activity"/>
    <property type="evidence" value="ECO:0007669"/>
    <property type="project" value="InterPro"/>
</dbReference>
<evidence type="ECO:0000256" key="7">
    <source>
        <dbReference type="ARBA" id="ARBA00022777"/>
    </source>
</evidence>
<dbReference type="Gene3D" id="3.30.565.10">
    <property type="entry name" value="Histidine kinase-like ATPase, C-terminal domain"/>
    <property type="match status" value="1"/>
</dbReference>
<dbReference type="SMART" id="SM00304">
    <property type="entry name" value="HAMP"/>
    <property type="match status" value="1"/>
</dbReference>
<evidence type="ECO:0000256" key="1">
    <source>
        <dbReference type="ARBA" id="ARBA00004651"/>
    </source>
</evidence>
<evidence type="ECO:0000256" key="3">
    <source>
        <dbReference type="ARBA" id="ARBA00022553"/>
    </source>
</evidence>
<dbReference type="EMBL" id="JAELUP010000065">
    <property type="protein sequence ID" value="MBJ6362031.1"/>
    <property type="molecule type" value="Genomic_DNA"/>
</dbReference>
<evidence type="ECO:0000256" key="12">
    <source>
        <dbReference type="SAM" id="Phobius"/>
    </source>
</evidence>
<dbReference type="InterPro" id="IPR036890">
    <property type="entry name" value="HATPase_C_sf"/>
</dbReference>
<proteinExistence type="predicted"/>
<keyword evidence="3" id="KW-0597">Phosphoprotein</keyword>
<gene>
    <name evidence="14" type="ORF">JFN88_12220</name>
</gene>